<dbReference type="InterPro" id="IPR052448">
    <property type="entry name" value="DnaJ_C16_autophagy_reg"/>
</dbReference>
<keyword evidence="4" id="KW-1185">Reference proteome</keyword>
<dbReference type="GO" id="GO:0005783">
    <property type="term" value="C:endoplasmic reticulum"/>
    <property type="evidence" value="ECO:0007669"/>
    <property type="project" value="UniProtKB-ARBA"/>
</dbReference>
<feature type="domain" description="J" evidence="2">
    <location>
        <begin position="37"/>
        <end position="99"/>
    </location>
</feature>
<comment type="caution">
    <text evidence="3">The sequence shown here is derived from an EMBL/GenBank/DDBJ whole genome shotgun (WGS) entry which is preliminary data.</text>
</comment>
<dbReference type="Proteomes" id="UP001552299">
    <property type="component" value="Unassembled WGS sequence"/>
</dbReference>
<gene>
    <name evidence="3" type="ORF">M5K25_023679</name>
</gene>
<name>A0ABD0UFQ3_DENTH</name>
<reference evidence="3 4" key="1">
    <citation type="journal article" date="2024" name="Plant Biotechnol. J.">
        <title>Dendrobium thyrsiflorum genome and its molecular insights into genes involved in important horticultural traits.</title>
        <authorList>
            <person name="Chen B."/>
            <person name="Wang J.Y."/>
            <person name="Zheng P.J."/>
            <person name="Li K.L."/>
            <person name="Liang Y.M."/>
            <person name="Chen X.F."/>
            <person name="Zhang C."/>
            <person name="Zhao X."/>
            <person name="He X."/>
            <person name="Zhang G.Q."/>
            <person name="Liu Z.J."/>
            <person name="Xu Q."/>
        </authorList>
    </citation>
    <scope>NUCLEOTIDE SEQUENCE [LARGE SCALE GENOMIC DNA]</scope>
    <source>
        <strain evidence="3">GZMU011</strain>
    </source>
</reference>
<dbReference type="CDD" id="cd02961">
    <property type="entry name" value="PDI_a_family"/>
    <property type="match status" value="1"/>
</dbReference>
<dbReference type="SUPFAM" id="SSF52833">
    <property type="entry name" value="Thioredoxin-like"/>
    <property type="match status" value="1"/>
</dbReference>
<sequence length="687" mass="77091">MMIAVPAVVKRYSVPLVLFALGLFFQLVVLPSSYPTSHYDVLRVKRLAPVEEVEEAYNKISSKWFSNLDVPTVPEFLKIRYAFELLTNPLWKRDYDLFAIDEQLPVINEAIKRYAGKDYSKIDLPLLDATPRDLMNQDFNVLTFEEFKSFVGGSKAVLIQVFSFGSHHCAKFIKSWKRVATLLDGVADSGLVELQHVQLATFLAERNSMKQPIFRNGLPSLVAFPPNCVNSDCHTRYSGDLSVDEIVDWLATTVLDLPRILYYSKESLVQNFFATSGSHKVKVIIFSKTGERAVPFLRQAAKDYSSFASFAAVLWKEDESSIWWNMFQVDSAPAIVFVKDPSVTPFVHHGSLNSSLFFELMEKNKNQELPQLRSANSMELGCDAKGFSRAGTYAETWYCAIVAGRPGLALNKMREAMRRIQKILIDDFGSNGEKISVKTPVAAAVFKDKRLTFAWLDGGVQKVYCLFYLHKLENIYETCGPSEYDSNNMPRLFIVRYKRNSSEDEARAKRKPNNIWNAFDGEDSNLASQIVAIYNGSMDTQEVIQWLSWIVEDGDKNTSHPYFIGAAPSLVPEDSTTFVSKSAQNIFSTGKGIKTSIHGVIIGIRDYLRDPRIGPGLFLFACVSFGTIWMQSNTLPAQPAKAEDDGTAAARNLSNRRRKGSSHNITPSITDAEPKDADQLLSDSNSD</sequence>
<dbReference type="PANTHER" id="PTHR44303">
    <property type="entry name" value="DNAJ HOMOLOG SUBFAMILY C MEMBER 16"/>
    <property type="match status" value="1"/>
</dbReference>
<dbReference type="InterPro" id="IPR036869">
    <property type="entry name" value="J_dom_sf"/>
</dbReference>
<evidence type="ECO:0000256" key="1">
    <source>
        <dbReference type="SAM" id="MobiDB-lite"/>
    </source>
</evidence>
<dbReference type="Gene3D" id="1.10.287.110">
    <property type="entry name" value="DnaJ domain"/>
    <property type="match status" value="1"/>
</dbReference>
<dbReference type="AlphaFoldDB" id="A0ABD0UFQ3"/>
<dbReference type="InterPro" id="IPR036249">
    <property type="entry name" value="Thioredoxin-like_sf"/>
</dbReference>
<evidence type="ECO:0000313" key="4">
    <source>
        <dbReference type="Proteomes" id="UP001552299"/>
    </source>
</evidence>
<evidence type="ECO:0000313" key="3">
    <source>
        <dbReference type="EMBL" id="KAL0909147.1"/>
    </source>
</evidence>
<protein>
    <recommendedName>
        <fullName evidence="2">J domain-containing protein</fullName>
    </recommendedName>
</protein>
<feature type="region of interest" description="Disordered" evidence="1">
    <location>
        <begin position="636"/>
        <end position="687"/>
    </location>
</feature>
<dbReference type="EMBL" id="JANQDX010000017">
    <property type="protein sequence ID" value="KAL0909147.1"/>
    <property type="molecule type" value="Genomic_DNA"/>
</dbReference>
<dbReference type="Gene3D" id="3.40.30.10">
    <property type="entry name" value="Glutaredoxin"/>
    <property type="match status" value="1"/>
</dbReference>
<dbReference type="InterPro" id="IPR001623">
    <property type="entry name" value="DnaJ_domain"/>
</dbReference>
<accession>A0ABD0UFQ3</accession>
<proteinExistence type="predicted"/>
<dbReference type="PANTHER" id="PTHR44303:SF2">
    <property type="entry name" value="DNAJ HOMOLOG SUBFAMILY C MEMBER 16"/>
    <property type="match status" value="1"/>
</dbReference>
<dbReference type="SUPFAM" id="SSF46565">
    <property type="entry name" value="Chaperone J-domain"/>
    <property type="match status" value="1"/>
</dbReference>
<dbReference type="PROSITE" id="PS50076">
    <property type="entry name" value="DNAJ_2"/>
    <property type="match status" value="1"/>
</dbReference>
<evidence type="ECO:0000259" key="2">
    <source>
        <dbReference type="PROSITE" id="PS50076"/>
    </source>
</evidence>
<organism evidence="3 4">
    <name type="scientific">Dendrobium thyrsiflorum</name>
    <name type="common">Pinecone-like raceme dendrobium</name>
    <name type="synonym">Orchid</name>
    <dbReference type="NCBI Taxonomy" id="117978"/>
    <lineage>
        <taxon>Eukaryota</taxon>
        <taxon>Viridiplantae</taxon>
        <taxon>Streptophyta</taxon>
        <taxon>Embryophyta</taxon>
        <taxon>Tracheophyta</taxon>
        <taxon>Spermatophyta</taxon>
        <taxon>Magnoliopsida</taxon>
        <taxon>Liliopsida</taxon>
        <taxon>Asparagales</taxon>
        <taxon>Orchidaceae</taxon>
        <taxon>Epidendroideae</taxon>
        <taxon>Malaxideae</taxon>
        <taxon>Dendrobiinae</taxon>
        <taxon>Dendrobium</taxon>
    </lineage>
</organism>